<organism evidence="2">
    <name type="scientific">Alexandrium monilatum</name>
    <dbReference type="NCBI Taxonomy" id="311494"/>
    <lineage>
        <taxon>Eukaryota</taxon>
        <taxon>Sar</taxon>
        <taxon>Alveolata</taxon>
        <taxon>Dinophyceae</taxon>
        <taxon>Gonyaulacales</taxon>
        <taxon>Pyrocystaceae</taxon>
        <taxon>Alexandrium</taxon>
    </lineage>
</organism>
<dbReference type="AlphaFoldDB" id="A0A7S4QRC6"/>
<feature type="compositionally biased region" description="Basic and acidic residues" evidence="1">
    <location>
        <begin position="92"/>
        <end position="115"/>
    </location>
</feature>
<evidence type="ECO:0000256" key="1">
    <source>
        <dbReference type="SAM" id="MobiDB-lite"/>
    </source>
</evidence>
<evidence type="ECO:0000313" key="2">
    <source>
        <dbReference type="EMBL" id="CAE4591624.1"/>
    </source>
</evidence>
<feature type="region of interest" description="Disordered" evidence="1">
    <location>
        <begin position="92"/>
        <end position="134"/>
    </location>
</feature>
<protein>
    <submittedName>
        <fullName evidence="2">Uncharacterized protein</fullName>
    </submittedName>
</protein>
<accession>A0A7S4QRC6</accession>
<dbReference type="EMBL" id="HBNR01035695">
    <property type="protein sequence ID" value="CAE4591624.1"/>
    <property type="molecule type" value="Transcribed_RNA"/>
</dbReference>
<proteinExistence type="predicted"/>
<sequence>MALPDAGGGTVPPTSKKLWTMAELLELAQESEREIMEMRSDVTEGLLTMSGEALAMQHEILGLAGSTREAQDGLDVLKAEALAMRDEILEDCSPREVREDPDGVKAEVHQGKQEEAPGAPGHWKGGTQPLPGQA</sequence>
<gene>
    <name evidence="2" type="ORF">AMON00008_LOCUS24514</name>
</gene>
<reference evidence="2" key="1">
    <citation type="submission" date="2021-01" db="EMBL/GenBank/DDBJ databases">
        <authorList>
            <person name="Corre E."/>
            <person name="Pelletier E."/>
            <person name="Niang G."/>
            <person name="Scheremetjew M."/>
            <person name="Finn R."/>
            <person name="Kale V."/>
            <person name="Holt S."/>
            <person name="Cochrane G."/>
            <person name="Meng A."/>
            <person name="Brown T."/>
            <person name="Cohen L."/>
        </authorList>
    </citation>
    <scope>NUCLEOTIDE SEQUENCE</scope>
    <source>
        <strain evidence="2">CCMP3105</strain>
    </source>
</reference>
<name>A0A7S4QRC6_9DINO</name>